<feature type="compositionally biased region" description="Polar residues" evidence="1">
    <location>
        <begin position="1"/>
        <end position="11"/>
    </location>
</feature>
<evidence type="ECO:0000313" key="2">
    <source>
        <dbReference type="EMBL" id="KAG0567420.1"/>
    </source>
</evidence>
<evidence type="ECO:0000313" key="3">
    <source>
        <dbReference type="Proteomes" id="UP000822688"/>
    </source>
</evidence>
<dbReference type="Proteomes" id="UP000822688">
    <property type="component" value="Chromosome 7"/>
</dbReference>
<protein>
    <submittedName>
        <fullName evidence="2">Uncharacterized protein</fullName>
    </submittedName>
</protein>
<evidence type="ECO:0000256" key="1">
    <source>
        <dbReference type="SAM" id="MobiDB-lite"/>
    </source>
</evidence>
<dbReference type="AlphaFoldDB" id="A0A8T0H845"/>
<reference evidence="2" key="1">
    <citation type="submission" date="2020-06" db="EMBL/GenBank/DDBJ databases">
        <title>WGS assembly of Ceratodon purpureus strain R40.</title>
        <authorList>
            <person name="Carey S.B."/>
            <person name="Jenkins J."/>
            <person name="Shu S."/>
            <person name="Lovell J.T."/>
            <person name="Sreedasyam A."/>
            <person name="Maumus F."/>
            <person name="Tiley G.P."/>
            <person name="Fernandez-Pozo N."/>
            <person name="Barry K."/>
            <person name="Chen C."/>
            <person name="Wang M."/>
            <person name="Lipzen A."/>
            <person name="Daum C."/>
            <person name="Saski C.A."/>
            <person name="Payton A.C."/>
            <person name="Mcbreen J.C."/>
            <person name="Conrad R.E."/>
            <person name="Kollar L.M."/>
            <person name="Olsson S."/>
            <person name="Huttunen S."/>
            <person name="Landis J.B."/>
            <person name="Wickett N.J."/>
            <person name="Johnson M.G."/>
            <person name="Rensing S.A."/>
            <person name="Grimwood J."/>
            <person name="Schmutz J."/>
            <person name="Mcdaniel S.F."/>
        </authorList>
    </citation>
    <scope>NUCLEOTIDE SEQUENCE</scope>
    <source>
        <strain evidence="2">R40</strain>
    </source>
</reference>
<proteinExistence type="predicted"/>
<comment type="caution">
    <text evidence="2">The sequence shown here is derived from an EMBL/GenBank/DDBJ whole genome shotgun (WGS) entry which is preliminary data.</text>
</comment>
<keyword evidence="3" id="KW-1185">Reference proteome</keyword>
<name>A0A8T0H845_CERPU</name>
<gene>
    <name evidence="2" type="ORF">KC19_7G133800</name>
</gene>
<feature type="region of interest" description="Disordered" evidence="1">
    <location>
        <begin position="104"/>
        <end position="142"/>
    </location>
</feature>
<sequence length="186" mass="20591">MTERPSSSNAGEGQVVARVSVKDRLGPLPPQSASKRGRDRSVDRNHRRGRKFSNSAQGAEPNFQGGAKTGRVPVHERLGPLPPQAFKKNDLFQKRNRQQVWRHQGNFTQSNFKAAPASEEPEEQGTAALGDGENVENVKPPNVKYVKPPVPALPIVQPFNAEQHRQAWTWVRPATNTTAMEVDEST</sequence>
<organism evidence="2 3">
    <name type="scientific">Ceratodon purpureus</name>
    <name type="common">Fire moss</name>
    <name type="synonym">Dicranum purpureum</name>
    <dbReference type="NCBI Taxonomy" id="3225"/>
    <lineage>
        <taxon>Eukaryota</taxon>
        <taxon>Viridiplantae</taxon>
        <taxon>Streptophyta</taxon>
        <taxon>Embryophyta</taxon>
        <taxon>Bryophyta</taxon>
        <taxon>Bryophytina</taxon>
        <taxon>Bryopsida</taxon>
        <taxon>Dicranidae</taxon>
        <taxon>Pseudoditrichales</taxon>
        <taxon>Ditrichaceae</taxon>
        <taxon>Ceratodon</taxon>
    </lineage>
</organism>
<dbReference type="EMBL" id="CM026428">
    <property type="protein sequence ID" value="KAG0567420.1"/>
    <property type="molecule type" value="Genomic_DNA"/>
</dbReference>
<feature type="region of interest" description="Disordered" evidence="1">
    <location>
        <begin position="1"/>
        <end position="89"/>
    </location>
</feature>
<accession>A0A8T0H845</accession>